<feature type="region of interest" description="Disordered" evidence="2">
    <location>
        <begin position="297"/>
        <end position="328"/>
    </location>
</feature>
<dbReference type="Proteomes" id="UP001286313">
    <property type="component" value="Unassembled WGS sequence"/>
</dbReference>
<dbReference type="Gene3D" id="1.10.287.1490">
    <property type="match status" value="1"/>
</dbReference>
<evidence type="ECO:0000313" key="3">
    <source>
        <dbReference type="EMBL" id="KAK3893962.1"/>
    </source>
</evidence>
<feature type="region of interest" description="Disordered" evidence="2">
    <location>
        <begin position="762"/>
        <end position="795"/>
    </location>
</feature>
<gene>
    <name evidence="3" type="ORF">Pcinc_002257</name>
</gene>
<feature type="compositionally biased region" description="Low complexity" evidence="2">
    <location>
        <begin position="1"/>
        <end position="18"/>
    </location>
</feature>
<feature type="region of interest" description="Disordered" evidence="2">
    <location>
        <begin position="1"/>
        <end position="101"/>
    </location>
</feature>
<feature type="compositionally biased region" description="Polar residues" evidence="2">
    <location>
        <begin position="316"/>
        <end position="325"/>
    </location>
</feature>
<keyword evidence="1" id="KW-0175">Coiled coil</keyword>
<organism evidence="3 4">
    <name type="scientific">Petrolisthes cinctipes</name>
    <name type="common">Flat porcelain crab</name>
    <dbReference type="NCBI Taxonomy" id="88211"/>
    <lineage>
        <taxon>Eukaryota</taxon>
        <taxon>Metazoa</taxon>
        <taxon>Ecdysozoa</taxon>
        <taxon>Arthropoda</taxon>
        <taxon>Crustacea</taxon>
        <taxon>Multicrustacea</taxon>
        <taxon>Malacostraca</taxon>
        <taxon>Eumalacostraca</taxon>
        <taxon>Eucarida</taxon>
        <taxon>Decapoda</taxon>
        <taxon>Pleocyemata</taxon>
        <taxon>Anomura</taxon>
        <taxon>Galatheoidea</taxon>
        <taxon>Porcellanidae</taxon>
        <taxon>Petrolisthes</taxon>
    </lineage>
</organism>
<sequence>MEPESSPSSSSSSVVVGVVEEERDDKNSNNKNKWGDENGNDEMEEEKGNDMEKEKGNDDEMEEEKRTLLLAATTTTTGDDEDTENVKNTNSNDSSSSSSSSMMLGLLDEFTKIYSDRLQRVEDTAMKLEEKEYLSNKVCVLEGWVRDLGEQNAVLVVTVEELEREAARRVALLEDRLTKMAVTTRQSCLSLRDHQLQVSSLVHDKIDLEKEAQGLREKLLSVERRNTSLMEDNANLHSDLSNLLQVISRARQTGQWEVDDLTFSCVTPEQVFGPVLSSSRRSSPSLKESHSDYFHHLGEDHGLKKGSSSSASSYSNLQDAESSSYGGRGSEKDLIIMKLKAEVHGLQSAQERANRQIVERDRQIVDLQTQLTQSQLPWTSSGKLSRTELHHETRKGYVEAELSNNIDSLLTRLREVEEECRSLRDTNRSLQDKHQSLQDDQRTLQDSYASCSSSNTTLQNKLVESQKALDELRLVLTAEVAQRHDQIVALGDELKTQEQQQHESQMQLQLKAEVIKELRKEIKVMREDEPADSSNTDENNTLVEGVDSEVKKMNSSNTQANEIFTSTSKTQMMDEDISKLPVNGVCSLDQASRLSKLENEVAEKSVLLRELQSHLAASRQELHLKDETLFKLEQKLDTSRREGGEKGERMHYLTGQLTNLQLEVGRTHGQVEQLRRQVENKTDLIRKLESENSSLTQQLNDKSSMLERFQNQLLNHSTELDRKKKEVYEQRLTISALQDALVSSKRACDQLRCRLDPDVSAGMMTQGSLPSKPVCASQPPSHPSPSSTKSIILPSNDCPNNRVPSACTDSYSVNAPASSFQHHELYSSSANDGSQNLVSDNHEDVLCVGKKLDGNVQNCSATKPIDVFCNASKTEVSLPPDVRPASQCDQENHHQSSTSAFTPDVLSSCCSNTFEVRSSQQEGENPSVVILSQMMSKSISNNINFVDGKINMERPQSKCQSGQVYDV</sequence>
<feature type="coiled-coil region" evidence="1">
    <location>
        <begin position="399"/>
        <end position="475"/>
    </location>
</feature>
<feature type="compositionally biased region" description="Low complexity" evidence="2">
    <location>
        <begin position="68"/>
        <end position="77"/>
    </location>
</feature>
<dbReference type="PANTHER" id="PTHR23159">
    <property type="entry name" value="CENTROSOMAL PROTEIN 2"/>
    <property type="match status" value="1"/>
</dbReference>
<feature type="compositionally biased region" description="Basic and acidic residues" evidence="2">
    <location>
        <begin position="46"/>
        <end position="67"/>
    </location>
</feature>
<dbReference type="AlphaFoldDB" id="A0AAE1L3M9"/>
<evidence type="ECO:0000256" key="1">
    <source>
        <dbReference type="SAM" id="Coils"/>
    </source>
</evidence>
<evidence type="ECO:0000256" key="2">
    <source>
        <dbReference type="SAM" id="MobiDB-lite"/>
    </source>
</evidence>
<reference evidence="3" key="1">
    <citation type="submission" date="2023-10" db="EMBL/GenBank/DDBJ databases">
        <title>Genome assemblies of two species of porcelain crab, Petrolisthes cinctipes and Petrolisthes manimaculis (Anomura: Porcellanidae).</title>
        <authorList>
            <person name="Angst P."/>
        </authorList>
    </citation>
    <scope>NUCLEOTIDE SEQUENCE</scope>
    <source>
        <strain evidence="3">PB745_01</strain>
        <tissue evidence="3">Gill</tissue>
    </source>
</reference>
<feature type="coiled-coil region" evidence="1">
    <location>
        <begin position="657"/>
        <end position="726"/>
    </location>
</feature>
<feature type="coiled-coil region" evidence="1">
    <location>
        <begin position="198"/>
        <end position="232"/>
    </location>
</feature>
<protein>
    <submittedName>
        <fullName evidence="3">Uncharacterized protein</fullName>
    </submittedName>
</protein>
<accession>A0AAE1L3M9</accession>
<feature type="coiled-coil region" evidence="1">
    <location>
        <begin position="111"/>
        <end position="165"/>
    </location>
</feature>
<evidence type="ECO:0000313" key="4">
    <source>
        <dbReference type="Proteomes" id="UP001286313"/>
    </source>
</evidence>
<comment type="caution">
    <text evidence="3">The sequence shown here is derived from an EMBL/GenBank/DDBJ whole genome shotgun (WGS) entry which is preliminary data.</text>
</comment>
<feature type="compositionally biased region" description="Basic and acidic residues" evidence="2">
    <location>
        <begin position="24"/>
        <end position="36"/>
    </location>
</feature>
<keyword evidence="4" id="KW-1185">Reference proteome</keyword>
<feature type="region of interest" description="Disordered" evidence="2">
    <location>
        <begin position="881"/>
        <end position="900"/>
    </location>
</feature>
<proteinExistence type="predicted"/>
<dbReference type="PANTHER" id="PTHR23159:SF60">
    <property type="entry name" value="SPINDLE ASSEMBLY ABNORMAL PROTEIN 4"/>
    <property type="match status" value="1"/>
</dbReference>
<name>A0AAE1L3M9_PETCI</name>
<dbReference type="EMBL" id="JAWQEG010000152">
    <property type="protein sequence ID" value="KAK3893962.1"/>
    <property type="molecule type" value="Genomic_DNA"/>
</dbReference>